<dbReference type="PANTHER" id="PTHR44757">
    <property type="entry name" value="DIGUANYLATE CYCLASE DGCP"/>
    <property type="match status" value="1"/>
</dbReference>
<sequence>MSVDFFQRISVRLARNVVLVALLIGLLGAALQVMIDARTQVRQFQSQLDEIALVSGSSAQRAVYLLDNVLAEEVIRGLSNYRFLHQVRILDDRQNVLAAYSVPIQSSQTAPFTQWFLGGLSKEYQYPLVNPDNGNTEGTLILALDNDMAMAPFYGRALYIFLSGLISNIFLALILLLLFNRLLTNPLTAIAQQIGSIGQYKLGQRGIRHPLGHERDELGFIVDSTNHFIEQVDCSQVKLKASELQLRVVVDSSPNLVFVLNKHQEIVFANQRMAEFYGTDIDTLLGKNYVDLQYSLNPLEADRIADEVIRVLDHGERINHDNATLTDIYHVERIVQVTRIPFSFSGTACVLSIAGDITDRVAAEAHVEHLAYYDTLTDLPNRNLILDRLEMDIRRAQRNGLYGAVMFVDIDDFKRINDTMGHSIGDQLLVAMSERMKVQMRRTDTLARVGGDEFVLSLPELSGQLVDAESKAAYLAEALNVRINAPIRIGEHEFRMSASIGIAIYSTKDETVEEMLRYADTAMYQAKRNGKHRHELFHPSMATEATRLVQLEHDLRQALLEDQFEVYLQPIVSQLDGSLVSAEALLRWQHPTKGLLTPIHFMTFLENSNMINDVGQLVIDRVCQYLAADNIDHQLPDNLRISINVSARELFHPDYVENVKATLLRYGLTGQRLEFEITEGVAIQSIADAIEIMRQLKTLGITFALDDFGTGYSSLSYLKQLPVDTVKIDKSFINDITHDNQDAALVACIMAIAQTLNLKTVAEGVEELDQADWLRQYEGVCMQGYLYSKPIPMPDFHQQWKKPAA</sequence>
<dbReference type="InterPro" id="IPR052155">
    <property type="entry name" value="Biofilm_reg_signaling"/>
</dbReference>
<proteinExistence type="predicted"/>
<dbReference type="Gene3D" id="3.30.450.20">
    <property type="entry name" value="PAS domain"/>
    <property type="match status" value="1"/>
</dbReference>
<dbReference type="Proteomes" id="UP001595617">
    <property type="component" value="Unassembled WGS sequence"/>
</dbReference>
<feature type="domain" description="PAS" evidence="2">
    <location>
        <begin position="242"/>
        <end position="315"/>
    </location>
</feature>
<keyword evidence="1" id="KW-0472">Membrane</keyword>
<dbReference type="PROSITE" id="PS50883">
    <property type="entry name" value="EAL"/>
    <property type="match status" value="1"/>
</dbReference>
<dbReference type="EMBL" id="JBHRYR010000002">
    <property type="protein sequence ID" value="MFC3851380.1"/>
    <property type="molecule type" value="Genomic_DNA"/>
</dbReference>
<keyword evidence="6" id="KW-1185">Reference proteome</keyword>
<dbReference type="SMART" id="SM00052">
    <property type="entry name" value="EAL"/>
    <property type="match status" value="1"/>
</dbReference>
<dbReference type="NCBIfam" id="TIGR00254">
    <property type="entry name" value="GGDEF"/>
    <property type="match status" value="1"/>
</dbReference>
<dbReference type="PROSITE" id="PS50887">
    <property type="entry name" value="GGDEF"/>
    <property type="match status" value="1"/>
</dbReference>
<dbReference type="InterPro" id="IPR043128">
    <property type="entry name" value="Rev_trsase/Diguanyl_cyclase"/>
</dbReference>
<feature type="domain" description="GGDEF" evidence="4">
    <location>
        <begin position="401"/>
        <end position="539"/>
    </location>
</feature>
<dbReference type="SMART" id="SM00091">
    <property type="entry name" value="PAS"/>
    <property type="match status" value="1"/>
</dbReference>
<dbReference type="Gene3D" id="3.30.70.270">
    <property type="match status" value="1"/>
</dbReference>
<feature type="transmembrane region" description="Helical" evidence="1">
    <location>
        <begin position="158"/>
        <end position="179"/>
    </location>
</feature>
<dbReference type="RefSeq" id="WP_380692528.1">
    <property type="nucleotide sequence ID" value="NZ_JBHRYR010000002.1"/>
</dbReference>
<dbReference type="Pfam" id="PF00563">
    <property type="entry name" value="EAL"/>
    <property type="match status" value="1"/>
</dbReference>
<dbReference type="CDD" id="cd01949">
    <property type="entry name" value="GGDEF"/>
    <property type="match status" value="1"/>
</dbReference>
<keyword evidence="1" id="KW-0812">Transmembrane</keyword>
<dbReference type="SUPFAM" id="SSF141868">
    <property type="entry name" value="EAL domain-like"/>
    <property type="match status" value="1"/>
</dbReference>
<dbReference type="InterPro" id="IPR000014">
    <property type="entry name" value="PAS"/>
</dbReference>
<evidence type="ECO:0000259" key="2">
    <source>
        <dbReference type="PROSITE" id="PS50112"/>
    </source>
</evidence>
<dbReference type="Pfam" id="PF08448">
    <property type="entry name" value="PAS_4"/>
    <property type="match status" value="1"/>
</dbReference>
<keyword evidence="1" id="KW-1133">Transmembrane helix</keyword>
<dbReference type="SUPFAM" id="SSF55785">
    <property type="entry name" value="PYP-like sensor domain (PAS domain)"/>
    <property type="match status" value="1"/>
</dbReference>
<name>A0ABV7ZT70_9GAMM</name>
<evidence type="ECO:0000313" key="5">
    <source>
        <dbReference type="EMBL" id="MFC3851380.1"/>
    </source>
</evidence>
<dbReference type="CDD" id="cd01948">
    <property type="entry name" value="EAL"/>
    <property type="match status" value="1"/>
</dbReference>
<dbReference type="PANTHER" id="PTHR44757:SF2">
    <property type="entry name" value="BIOFILM ARCHITECTURE MAINTENANCE PROTEIN MBAA"/>
    <property type="match status" value="1"/>
</dbReference>
<feature type="transmembrane region" description="Helical" evidence="1">
    <location>
        <begin position="13"/>
        <end position="35"/>
    </location>
</feature>
<dbReference type="Pfam" id="PF00990">
    <property type="entry name" value="GGDEF"/>
    <property type="match status" value="1"/>
</dbReference>
<dbReference type="CDD" id="cd00130">
    <property type="entry name" value="PAS"/>
    <property type="match status" value="1"/>
</dbReference>
<dbReference type="InterPro" id="IPR001633">
    <property type="entry name" value="EAL_dom"/>
</dbReference>
<dbReference type="InterPro" id="IPR000160">
    <property type="entry name" value="GGDEF_dom"/>
</dbReference>
<dbReference type="SMART" id="SM00267">
    <property type="entry name" value="GGDEF"/>
    <property type="match status" value="1"/>
</dbReference>
<dbReference type="Gene3D" id="6.10.340.10">
    <property type="match status" value="1"/>
</dbReference>
<dbReference type="InterPro" id="IPR013656">
    <property type="entry name" value="PAS_4"/>
</dbReference>
<protein>
    <submittedName>
        <fullName evidence="5">Bifunctional diguanylate cyclase/phosphodiesterase</fullName>
    </submittedName>
</protein>
<evidence type="ECO:0000259" key="3">
    <source>
        <dbReference type="PROSITE" id="PS50883"/>
    </source>
</evidence>
<comment type="caution">
    <text evidence="5">The sequence shown here is derived from an EMBL/GenBank/DDBJ whole genome shotgun (WGS) entry which is preliminary data.</text>
</comment>
<dbReference type="Gene3D" id="3.20.20.450">
    <property type="entry name" value="EAL domain"/>
    <property type="match status" value="1"/>
</dbReference>
<dbReference type="SUPFAM" id="SSF55073">
    <property type="entry name" value="Nucleotide cyclase"/>
    <property type="match status" value="1"/>
</dbReference>
<feature type="domain" description="EAL" evidence="3">
    <location>
        <begin position="548"/>
        <end position="804"/>
    </location>
</feature>
<dbReference type="NCBIfam" id="TIGR00229">
    <property type="entry name" value="sensory_box"/>
    <property type="match status" value="1"/>
</dbReference>
<gene>
    <name evidence="5" type="ORF">ACFOOG_00930</name>
</gene>
<dbReference type="PROSITE" id="PS50112">
    <property type="entry name" value="PAS"/>
    <property type="match status" value="1"/>
</dbReference>
<evidence type="ECO:0000256" key="1">
    <source>
        <dbReference type="SAM" id="Phobius"/>
    </source>
</evidence>
<accession>A0ABV7ZT70</accession>
<evidence type="ECO:0000313" key="6">
    <source>
        <dbReference type="Proteomes" id="UP001595617"/>
    </source>
</evidence>
<dbReference type="InterPro" id="IPR035919">
    <property type="entry name" value="EAL_sf"/>
</dbReference>
<evidence type="ECO:0000259" key="4">
    <source>
        <dbReference type="PROSITE" id="PS50887"/>
    </source>
</evidence>
<reference evidence="6" key="1">
    <citation type="journal article" date="2019" name="Int. J. Syst. Evol. Microbiol.">
        <title>The Global Catalogue of Microorganisms (GCM) 10K type strain sequencing project: providing services to taxonomists for standard genome sequencing and annotation.</title>
        <authorList>
            <consortium name="The Broad Institute Genomics Platform"/>
            <consortium name="The Broad Institute Genome Sequencing Center for Infectious Disease"/>
            <person name="Wu L."/>
            <person name="Ma J."/>
        </authorList>
    </citation>
    <scope>NUCLEOTIDE SEQUENCE [LARGE SCALE GENOMIC DNA]</scope>
    <source>
        <strain evidence="6">IBRC 10765</strain>
    </source>
</reference>
<organism evidence="5 6">
    <name type="scientific">Saccharospirillum mangrovi</name>
    <dbReference type="NCBI Taxonomy" id="2161747"/>
    <lineage>
        <taxon>Bacteria</taxon>
        <taxon>Pseudomonadati</taxon>
        <taxon>Pseudomonadota</taxon>
        <taxon>Gammaproteobacteria</taxon>
        <taxon>Oceanospirillales</taxon>
        <taxon>Saccharospirillaceae</taxon>
        <taxon>Saccharospirillum</taxon>
    </lineage>
</organism>
<dbReference type="InterPro" id="IPR035965">
    <property type="entry name" value="PAS-like_dom_sf"/>
</dbReference>
<dbReference type="InterPro" id="IPR029787">
    <property type="entry name" value="Nucleotide_cyclase"/>
</dbReference>